<reference evidence="1 2" key="1">
    <citation type="submission" date="2024-06" db="EMBL/GenBank/DDBJ databases">
        <authorList>
            <person name="Li F."/>
        </authorList>
    </citation>
    <scope>NUCLEOTIDE SEQUENCE [LARGE SCALE GENOMIC DNA]</scope>
    <source>
        <strain evidence="1 2">GXAS 311</strain>
    </source>
</reference>
<protein>
    <submittedName>
        <fullName evidence="1">Uncharacterized protein</fullName>
    </submittedName>
</protein>
<name>A0ABV2C070_9GAMM</name>
<comment type="caution">
    <text evidence="1">The sequence shown here is derived from an EMBL/GenBank/DDBJ whole genome shotgun (WGS) entry which is preliminary data.</text>
</comment>
<evidence type="ECO:0000313" key="1">
    <source>
        <dbReference type="EMBL" id="MET1257561.1"/>
    </source>
</evidence>
<dbReference type="EMBL" id="JBEVCJ010000105">
    <property type="protein sequence ID" value="MET1257561.1"/>
    <property type="molecule type" value="Genomic_DNA"/>
</dbReference>
<proteinExistence type="predicted"/>
<keyword evidence="2" id="KW-1185">Reference proteome</keyword>
<accession>A0ABV2C070</accession>
<gene>
    <name evidence="1" type="ORF">ABVT43_20690</name>
</gene>
<dbReference type="Proteomes" id="UP001548189">
    <property type="component" value="Unassembled WGS sequence"/>
</dbReference>
<sequence>MKTAIVIKKRKLNKNLKELTESQVNTAASKGSNEILRSHNVKNKRTVAVEEYTEWE</sequence>
<evidence type="ECO:0000313" key="2">
    <source>
        <dbReference type="Proteomes" id="UP001548189"/>
    </source>
</evidence>
<organism evidence="1 2">
    <name type="scientific">Aliikangiella maris</name>
    <dbReference type="NCBI Taxonomy" id="3162458"/>
    <lineage>
        <taxon>Bacteria</taxon>
        <taxon>Pseudomonadati</taxon>
        <taxon>Pseudomonadota</taxon>
        <taxon>Gammaproteobacteria</taxon>
        <taxon>Oceanospirillales</taxon>
        <taxon>Pleioneaceae</taxon>
        <taxon>Aliikangiella</taxon>
    </lineage>
</organism>